<evidence type="ECO:0000256" key="8">
    <source>
        <dbReference type="ARBA" id="ARBA00023242"/>
    </source>
</evidence>
<evidence type="ECO:0000256" key="7">
    <source>
        <dbReference type="ARBA" id="ARBA00023187"/>
    </source>
</evidence>
<evidence type="ECO:0000256" key="2">
    <source>
        <dbReference type="ARBA" id="ARBA00004496"/>
    </source>
</evidence>
<dbReference type="GO" id="GO:0070990">
    <property type="term" value="F:snRNP binding"/>
    <property type="evidence" value="ECO:0007669"/>
    <property type="project" value="TreeGrafter"/>
</dbReference>
<dbReference type="EMBL" id="JANAVB010004999">
    <property type="protein sequence ID" value="KAJ6847673.1"/>
    <property type="molecule type" value="Genomic_DNA"/>
</dbReference>
<sequence length="93" mass="10097">MSMSKGSKMRQYINYWMRVTIQDGRQLVGKFMAFDRHINLVLGDCEEFRKLPPSKTATKGAAADSKPSAAPSRSTRTAAPSASSSSAARKSSP</sequence>
<reference evidence="13" key="1">
    <citation type="journal article" date="2023" name="GigaByte">
        <title>Genome assembly of the bearded iris, Iris pallida Lam.</title>
        <authorList>
            <person name="Bruccoleri R.E."/>
            <person name="Oakeley E.J."/>
            <person name="Faust A.M.E."/>
            <person name="Altorfer M."/>
            <person name="Dessus-Babus S."/>
            <person name="Burckhardt D."/>
            <person name="Oertli M."/>
            <person name="Naumann U."/>
            <person name="Petersen F."/>
            <person name="Wong J."/>
        </authorList>
    </citation>
    <scope>NUCLEOTIDE SEQUENCE</scope>
    <source>
        <strain evidence="13">GSM-AAB239-AS_SAM_17_03QT</strain>
    </source>
</reference>
<dbReference type="Pfam" id="PF01423">
    <property type="entry name" value="LSM"/>
    <property type="match status" value="1"/>
</dbReference>
<evidence type="ECO:0000259" key="12">
    <source>
        <dbReference type="SMART" id="SM00651"/>
    </source>
</evidence>
<dbReference type="SMART" id="SM00651">
    <property type="entry name" value="Sm"/>
    <property type="match status" value="1"/>
</dbReference>
<feature type="region of interest" description="Disordered" evidence="11">
    <location>
        <begin position="51"/>
        <end position="93"/>
    </location>
</feature>
<dbReference type="GO" id="GO:0003723">
    <property type="term" value="F:RNA binding"/>
    <property type="evidence" value="ECO:0007669"/>
    <property type="project" value="UniProtKB-KW"/>
</dbReference>
<dbReference type="Gene3D" id="2.30.30.100">
    <property type="match status" value="1"/>
</dbReference>
<dbReference type="GO" id="GO:0000398">
    <property type="term" value="P:mRNA splicing, via spliceosome"/>
    <property type="evidence" value="ECO:0007669"/>
    <property type="project" value="TreeGrafter"/>
</dbReference>
<evidence type="ECO:0000313" key="15">
    <source>
        <dbReference type="Proteomes" id="UP001140949"/>
    </source>
</evidence>
<accession>A0AAX6I443</accession>
<feature type="domain" description="Sm" evidence="12">
    <location>
        <begin position="7"/>
        <end position="53"/>
    </location>
</feature>
<dbReference type="GO" id="GO:0071013">
    <property type="term" value="C:catalytic step 2 spliceosome"/>
    <property type="evidence" value="ECO:0007669"/>
    <property type="project" value="TreeGrafter"/>
</dbReference>
<dbReference type="AlphaFoldDB" id="A0AAX6I443"/>
<dbReference type="CDD" id="cd01717">
    <property type="entry name" value="Sm_B"/>
    <property type="match status" value="1"/>
</dbReference>
<dbReference type="GO" id="GO:0005682">
    <property type="term" value="C:U5 snRNP"/>
    <property type="evidence" value="ECO:0007669"/>
    <property type="project" value="TreeGrafter"/>
</dbReference>
<keyword evidence="9 13" id="KW-0687">Ribonucleoprotein</keyword>
<dbReference type="GO" id="GO:0005687">
    <property type="term" value="C:U4 snRNP"/>
    <property type="evidence" value="ECO:0007669"/>
    <property type="project" value="TreeGrafter"/>
</dbReference>
<comment type="similarity">
    <text evidence="3">Belongs to the snRNP SmB/SmN family.</text>
</comment>
<evidence type="ECO:0000256" key="11">
    <source>
        <dbReference type="SAM" id="MobiDB-lite"/>
    </source>
</evidence>
<evidence type="ECO:0000313" key="14">
    <source>
        <dbReference type="EMBL" id="KAJ6852306.1"/>
    </source>
</evidence>
<evidence type="ECO:0000256" key="1">
    <source>
        <dbReference type="ARBA" id="ARBA00004123"/>
    </source>
</evidence>
<dbReference type="GO" id="GO:0005685">
    <property type="term" value="C:U1 snRNP"/>
    <property type="evidence" value="ECO:0007669"/>
    <property type="project" value="TreeGrafter"/>
</dbReference>
<reference evidence="13" key="2">
    <citation type="submission" date="2023-04" db="EMBL/GenBank/DDBJ databases">
        <authorList>
            <person name="Bruccoleri R.E."/>
            <person name="Oakeley E.J."/>
            <person name="Faust A.-M."/>
            <person name="Dessus-Babus S."/>
            <person name="Altorfer M."/>
            <person name="Burckhardt D."/>
            <person name="Oertli M."/>
            <person name="Naumann U."/>
            <person name="Petersen F."/>
            <person name="Wong J."/>
        </authorList>
    </citation>
    <scope>NUCLEOTIDE SEQUENCE</scope>
    <source>
        <strain evidence="13">GSM-AAB239-AS_SAM_17_03QT</strain>
        <tissue evidence="13">Leaf</tissue>
    </source>
</reference>
<dbReference type="SUPFAM" id="SSF50182">
    <property type="entry name" value="Sm-like ribonucleoproteins"/>
    <property type="match status" value="1"/>
</dbReference>
<proteinExistence type="inferred from homology"/>
<keyword evidence="7" id="KW-0508">mRNA splicing</keyword>
<comment type="subcellular location">
    <subcellularLocation>
        <location evidence="2">Cytoplasm</location>
    </subcellularLocation>
    <subcellularLocation>
        <location evidence="1">Nucleus</location>
    </subcellularLocation>
</comment>
<evidence type="ECO:0000313" key="13">
    <source>
        <dbReference type="EMBL" id="KAJ6847673.1"/>
    </source>
</evidence>
<evidence type="ECO:0000256" key="9">
    <source>
        <dbReference type="ARBA" id="ARBA00023274"/>
    </source>
</evidence>
<keyword evidence="8" id="KW-0539">Nucleus</keyword>
<dbReference type="InterPro" id="IPR050914">
    <property type="entry name" value="snRNP_SmB/NAA38-like"/>
</dbReference>
<comment type="caution">
    <text evidence="13">The sequence shown here is derived from an EMBL/GenBank/DDBJ whole genome shotgun (WGS) entry which is preliminary data.</text>
</comment>
<evidence type="ECO:0000256" key="10">
    <source>
        <dbReference type="ARBA" id="ARBA00041355"/>
    </source>
</evidence>
<keyword evidence="4" id="KW-0963">Cytoplasm</keyword>
<dbReference type="Proteomes" id="UP001140949">
    <property type="component" value="Unassembled WGS sequence"/>
</dbReference>
<feature type="compositionally biased region" description="Low complexity" evidence="11">
    <location>
        <begin position="61"/>
        <end position="93"/>
    </location>
</feature>
<keyword evidence="6" id="KW-0694">RNA-binding</keyword>
<dbReference type="GO" id="GO:0046540">
    <property type="term" value="C:U4/U6 x U5 tri-snRNP complex"/>
    <property type="evidence" value="ECO:0007669"/>
    <property type="project" value="TreeGrafter"/>
</dbReference>
<name>A0AAX6I443_IRIPA</name>
<evidence type="ECO:0000256" key="4">
    <source>
        <dbReference type="ARBA" id="ARBA00022490"/>
    </source>
</evidence>
<dbReference type="GO" id="GO:0005737">
    <property type="term" value="C:cytoplasm"/>
    <property type="evidence" value="ECO:0007669"/>
    <property type="project" value="UniProtKB-SubCell"/>
</dbReference>
<evidence type="ECO:0000256" key="3">
    <source>
        <dbReference type="ARBA" id="ARBA00009123"/>
    </source>
</evidence>
<keyword evidence="15" id="KW-1185">Reference proteome</keyword>
<evidence type="ECO:0000256" key="6">
    <source>
        <dbReference type="ARBA" id="ARBA00022884"/>
    </source>
</evidence>
<organism evidence="13 15">
    <name type="scientific">Iris pallida</name>
    <name type="common">Sweet iris</name>
    <dbReference type="NCBI Taxonomy" id="29817"/>
    <lineage>
        <taxon>Eukaryota</taxon>
        <taxon>Viridiplantae</taxon>
        <taxon>Streptophyta</taxon>
        <taxon>Embryophyta</taxon>
        <taxon>Tracheophyta</taxon>
        <taxon>Spermatophyta</taxon>
        <taxon>Magnoliopsida</taxon>
        <taxon>Liliopsida</taxon>
        <taxon>Asparagales</taxon>
        <taxon>Iridaceae</taxon>
        <taxon>Iridoideae</taxon>
        <taxon>Irideae</taxon>
        <taxon>Iris</taxon>
    </lineage>
</organism>
<gene>
    <name evidence="14" type="ORF">M6B38_255035</name>
    <name evidence="13" type="ORF">M6B38_276125</name>
</gene>
<dbReference type="PANTHER" id="PTHR10701">
    <property type="entry name" value="SMALL NUCLEAR RIBONUCLEOPROTEIN-ASSOCIATED PROTEIN B AND N"/>
    <property type="match status" value="1"/>
</dbReference>
<dbReference type="PANTHER" id="PTHR10701:SF0">
    <property type="entry name" value="SMALL NUCLEAR RIBONUCLEOPROTEIN-ASSOCIATED PROTEIN B"/>
    <property type="match status" value="1"/>
</dbReference>
<keyword evidence="5" id="KW-0507">mRNA processing</keyword>
<evidence type="ECO:0000256" key="5">
    <source>
        <dbReference type="ARBA" id="ARBA00022664"/>
    </source>
</evidence>
<dbReference type="EMBL" id="JANAVB010001800">
    <property type="protein sequence ID" value="KAJ6852306.1"/>
    <property type="molecule type" value="Genomic_DNA"/>
</dbReference>
<dbReference type="GO" id="GO:0005686">
    <property type="term" value="C:U2 snRNP"/>
    <property type="evidence" value="ECO:0007669"/>
    <property type="project" value="TreeGrafter"/>
</dbReference>
<protein>
    <recommendedName>
        <fullName evidence="10">Sm protein B</fullName>
    </recommendedName>
</protein>
<dbReference type="InterPro" id="IPR010920">
    <property type="entry name" value="LSM_dom_sf"/>
</dbReference>
<dbReference type="GO" id="GO:0071004">
    <property type="term" value="C:U2-type prespliceosome"/>
    <property type="evidence" value="ECO:0007669"/>
    <property type="project" value="TreeGrafter"/>
</dbReference>
<dbReference type="InterPro" id="IPR001163">
    <property type="entry name" value="Sm_dom_euk/arc"/>
</dbReference>